<comment type="caution">
    <text evidence="5">The sequence shown here is derived from an EMBL/GenBank/DDBJ whole genome shotgun (WGS) entry which is preliminary data.</text>
</comment>
<dbReference type="EMBL" id="JAMSHT010000001">
    <property type="protein sequence ID" value="MCM8557787.1"/>
    <property type="molecule type" value="Genomic_DNA"/>
</dbReference>
<dbReference type="InterPro" id="IPR036412">
    <property type="entry name" value="HAD-like_sf"/>
</dbReference>
<evidence type="ECO:0000313" key="6">
    <source>
        <dbReference type="Proteomes" id="UP001155128"/>
    </source>
</evidence>
<gene>
    <name evidence="5" type="ORF">NDO55_08135</name>
</gene>
<evidence type="ECO:0000256" key="1">
    <source>
        <dbReference type="ARBA" id="ARBA00022723"/>
    </source>
</evidence>
<protein>
    <submittedName>
        <fullName evidence="5">HAD-IB family hydrolase</fullName>
    </submittedName>
</protein>
<dbReference type="NCBIfam" id="TIGR01488">
    <property type="entry name" value="HAD-SF-IB"/>
    <property type="match status" value="1"/>
</dbReference>
<dbReference type="PANTHER" id="PTHR43344">
    <property type="entry name" value="PHOSPHOSERINE PHOSPHATASE"/>
    <property type="match status" value="1"/>
</dbReference>
<dbReference type="Proteomes" id="UP001155128">
    <property type="component" value="Unassembled WGS sequence"/>
</dbReference>
<accession>A0A9X2J516</accession>
<name>A0A9X2J516_9SPHN</name>
<dbReference type="SUPFAM" id="SSF56784">
    <property type="entry name" value="HAD-like"/>
    <property type="match status" value="1"/>
</dbReference>
<dbReference type="PANTHER" id="PTHR43344:SF13">
    <property type="entry name" value="PHOSPHATASE RV3661-RELATED"/>
    <property type="match status" value="1"/>
</dbReference>
<evidence type="ECO:0000256" key="3">
    <source>
        <dbReference type="ARBA" id="ARBA00022842"/>
    </source>
</evidence>
<proteinExistence type="predicted"/>
<feature type="transmembrane region" description="Helical" evidence="4">
    <location>
        <begin position="31"/>
        <end position="50"/>
    </location>
</feature>
<reference evidence="5" key="1">
    <citation type="submission" date="2022-06" db="EMBL/GenBank/DDBJ databases">
        <title>Sphingomicrobium sedimins sp. nov., a marine bacterium isolated from tidal flat.</title>
        <authorList>
            <person name="Kim C.-H."/>
            <person name="Yoo Y."/>
            <person name="Kim J.-J."/>
        </authorList>
    </citation>
    <scope>NUCLEOTIDE SEQUENCE</scope>
    <source>
        <strain evidence="5">GRR-S6-50</strain>
    </source>
</reference>
<dbReference type="GO" id="GO:0016787">
    <property type="term" value="F:hydrolase activity"/>
    <property type="evidence" value="ECO:0007669"/>
    <property type="project" value="UniProtKB-KW"/>
</dbReference>
<keyword evidence="3" id="KW-0460">Magnesium</keyword>
<dbReference type="InterPro" id="IPR006385">
    <property type="entry name" value="HAD_hydro_SerB1"/>
</dbReference>
<evidence type="ECO:0000256" key="4">
    <source>
        <dbReference type="SAM" id="Phobius"/>
    </source>
</evidence>
<organism evidence="5 6">
    <name type="scientific">Sphingomicrobium sediminis</name>
    <dbReference type="NCBI Taxonomy" id="2950949"/>
    <lineage>
        <taxon>Bacteria</taxon>
        <taxon>Pseudomonadati</taxon>
        <taxon>Pseudomonadota</taxon>
        <taxon>Alphaproteobacteria</taxon>
        <taxon>Sphingomonadales</taxon>
        <taxon>Sphingomonadaceae</taxon>
        <taxon>Sphingomicrobium</taxon>
    </lineage>
</organism>
<evidence type="ECO:0000256" key="2">
    <source>
        <dbReference type="ARBA" id="ARBA00022801"/>
    </source>
</evidence>
<dbReference type="NCBIfam" id="TIGR01490">
    <property type="entry name" value="HAD-SF-IB-hyp1"/>
    <property type="match status" value="1"/>
</dbReference>
<keyword evidence="4" id="KW-1133">Transmembrane helix</keyword>
<keyword evidence="1" id="KW-0479">Metal-binding</keyword>
<sequence length="221" mass="25074">MTDLAIYDMDKTVTRRPTYTPFLMHVALRTAPWRLLLLPFVAVSLLLYGAKAIDRARLKEINHRLLIGGKVDPARLAPHVESFSRITLQRNLRPGARAAIRRDKEEGRMLVLATASYRFYAEAIGKALGFDHVIGTEAVEDERQRLCARIDGENCYAAAKKRMVDAWLASAAIEPGTIAFYSDHHSDQPMFDMADEPVAVNPDETLRQRARKRGWRIEDWG</sequence>
<dbReference type="RefSeq" id="WP_252114161.1">
    <property type="nucleotide sequence ID" value="NZ_JAMSHT010000001.1"/>
</dbReference>
<dbReference type="GO" id="GO:0046872">
    <property type="term" value="F:metal ion binding"/>
    <property type="evidence" value="ECO:0007669"/>
    <property type="project" value="UniProtKB-KW"/>
</dbReference>
<dbReference type="AlphaFoldDB" id="A0A9X2J516"/>
<dbReference type="Pfam" id="PF12710">
    <property type="entry name" value="HAD"/>
    <property type="match status" value="1"/>
</dbReference>
<keyword evidence="4" id="KW-0472">Membrane</keyword>
<keyword evidence="2 5" id="KW-0378">Hydrolase</keyword>
<evidence type="ECO:0000313" key="5">
    <source>
        <dbReference type="EMBL" id="MCM8557787.1"/>
    </source>
</evidence>
<dbReference type="Gene3D" id="1.20.1440.100">
    <property type="entry name" value="SG protein - dephosphorylation function"/>
    <property type="match status" value="1"/>
</dbReference>
<dbReference type="InterPro" id="IPR023214">
    <property type="entry name" value="HAD_sf"/>
</dbReference>
<dbReference type="InterPro" id="IPR050582">
    <property type="entry name" value="HAD-like_SerB"/>
</dbReference>
<dbReference type="Gene3D" id="3.40.50.1000">
    <property type="entry name" value="HAD superfamily/HAD-like"/>
    <property type="match status" value="1"/>
</dbReference>
<keyword evidence="4" id="KW-0812">Transmembrane</keyword>
<keyword evidence="6" id="KW-1185">Reference proteome</keyword>